<dbReference type="Gene3D" id="3.30.450.20">
    <property type="entry name" value="PAS domain"/>
    <property type="match status" value="1"/>
</dbReference>
<name>A0A4Q0XVK5_9BACT</name>
<dbReference type="Pfam" id="PF02518">
    <property type="entry name" value="HATPase_c"/>
    <property type="match status" value="1"/>
</dbReference>
<evidence type="ECO:0000256" key="1">
    <source>
        <dbReference type="ARBA" id="ARBA00000085"/>
    </source>
</evidence>
<dbReference type="InterPro" id="IPR029151">
    <property type="entry name" value="Sensor-like_sf"/>
</dbReference>
<comment type="caution">
    <text evidence="6">The sequence shown here is derived from an EMBL/GenBank/DDBJ whole genome shotgun (WGS) entry which is preliminary data.</text>
</comment>
<feature type="transmembrane region" description="Helical" evidence="4">
    <location>
        <begin position="292"/>
        <end position="313"/>
    </location>
</feature>
<dbReference type="InterPro" id="IPR036890">
    <property type="entry name" value="HATPase_C_sf"/>
</dbReference>
<dbReference type="PANTHER" id="PTHR43065">
    <property type="entry name" value="SENSOR HISTIDINE KINASE"/>
    <property type="match status" value="1"/>
</dbReference>
<dbReference type="PANTHER" id="PTHR43065:SF42">
    <property type="entry name" value="TWO-COMPONENT SENSOR PPRA"/>
    <property type="match status" value="1"/>
</dbReference>
<dbReference type="AlphaFoldDB" id="A0A4Q0XVK5"/>
<feature type="domain" description="Histidine kinase" evidence="5">
    <location>
        <begin position="517"/>
        <end position="733"/>
    </location>
</feature>
<keyword evidence="4" id="KW-1133">Transmembrane helix</keyword>
<dbReference type="SMART" id="SM00387">
    <property type="entry name" value="HATPase_c"/>
    <property type="match status" value="1"/>
</dbReference>
<feature type="coiled-coil region" evidence="3">
    <location>
        <begin position="456"/>
        <end position="494"/>
    </location>
</feature>
<dbReference type="CDD" id="cd00082">
    <property type="entry name" value="HisKA"/>
    <property type="match status" value="1"/>
</dbReference>
<dbReference type="Gene3D" id="3.30.565.10">
    <property type="entry name" value="Histidine kinase-like ATPase, C-terminal domain"/>
    <property type="match status" value="1"/>
</dbReference>
<keyword evidence="4" id="KW-0472">Membrane</keyword>
<accession>A0A4Q0XVK5</accession>
<dbReference type="SUPFAM" id="SSF47384">
    <property type="entry name" value="Homodimeric domain of signal transducing histidine kinase"/>
    <property type="match status" value="1"/>
</dbReference>
<dbReference type="PROSITE" id="PS50109">
    <property type="entry name" value="HIS_KIN"/>
    <property type="match status" value="1"/>
</dbReference>
<proteinExistence type="predicted"/>
<evidence type="ECO:0000313" key="6">
    <source>
        <dbReference type="EMBL" id="RXJ60654.1"/>
    </source>
</evidence>
<dbReference type="Gene3D" id="1.10.287.130">
    <property type="match status" value="1"/>
</dbReference>
<dbReference type="InterPro" id="IPR036097">
    <property type="entry name" value="HisK_dim/P_sf"/>
</dbReference>
<evidence type="ECO:0000259" key="5">
    <source>
        <dbReference type="PROSITE" id="PS50109"/>
    </source>
</evidence>
<feature type="transmembrane region" description="Helical" evidence="4">
    <location>
        <begin position="6"/>
        <end position="27"/>
    </location>
</feature>
<dbReference type="InterPro" id="IPR003661">
    <property type="entry name" value="HisK_dim/P_dom"/>
</dbReference>
<keyword evidence="3" id="KW-0175">Coiled coil</keyword>
<dbReference type="InterPro" id="IPR003594">
    <property type="entry name" value="HATPase_dom"/>
</dbReference>
<comment type="catalytic activity">
    <reaction evidence="1">
        <text>ATP + protein L-histidine = ADP + protein N-phospho-L-histidine.</text>
        <dbReference type="EC" id="2.7.13.3"/>
    </reaction>
</comment>
<dbReference type="EMBL" id="PDKN01000001">
    <property type="protein sequence ID" value="RXJ60654.1"/>
    <property type="molecule type" value="Genomic_DNA"/>
</dbReference>
<sequence length="733" mass="86048">MLHNKILLLTVYFLVALILGLISFSYIQNEEKHLLEQKYLTTSHHMKKNTKSLIEDKKNATLAFAISAAKEEKIKEALLQNNVSLLDFQAYSQELREQTKFKNVWFQVITDDGRSFYRSWTDKRDDKLTFRFDVQKILKHQTTQASISVGRYDMTFKTMVPLFHENTFLGVFEVITHFNSIAKTLESQKIDTLVLAHKKYKKELLYPFTNKFLDHYYIANLTAKESLINMIQKKGVESILALDEYLLLNNKLITTQTIKDEQGLDVGYLILCKDTSSIDINEIISFKKNATFFVLFMLIILGFIFTVIGYYAYFNEIKQLYDNVSMQKEKNQQILDSQHNIIIITDGLHLQEANQQLFEFFSQYNDLEAFKKEHDCVCDFFLNMNKENYIIDKDYDGLNWAEHILNHPHKRFKAAMKKNNHIHHFTLHVKLNQFKMDEKPYIIVTLTDITQEIFRQQQLKELNENLETLVNDKTKELKELNETLEVRIQNEIQKNQQKDRMLFQQNKMAAMGEMLKNIAHQWRQPLSAISTAASGIQLQNEFELLDKKSLTDNCTHILKYTEYLSHTIEEFKDFFQQDRVTQSFYIVDALQTTVSLIKDTLKAQSIELHFTQNDNFQINSYLNELKQALFNIIQNSIDALSKSEQPRHLFIEINTRQVKIYDNAGGIDETILDNIFDPYFTTKHQSQGTGIGLFMTQEILTKHMKCELSVTNHDFILENKEHRGALFIIDFPL</sequence>
<dbReference type="Pfam" id="PF14827">
    <property type="entry name" value="dCache_3"/>
    <property type="match status" value="1"/>
</dbReference>
<dbReference type="Proteomes" id="UP000290657">
    <property type="component" value="Unassembled WGS sequence"/>
</dbReference>
<keyword evidence="7" id="KW-1185">Reference proteome</keyword>
<protein>
    <recommendedName>
        <fullName evidence="2">histidine kinase</fullName>
        <ecNumber evidence="2">2.7.13.3</ecNumber>
    </recommendedName>
</protein>
<dbReference type="RefSeq" id="WP_128994788.1">
    <property type="nucleotide sequence ID" value="NZ_PDKN01000001.1"/>
</dbReference>
<evidence type="ECO:0000256" key="2">
    <source>
        <dbReference type="ARBA" id="ARBA00012438"/>
    </source>
</evidence>
<dbReference type="SUPFAM" id="SSF103190">
    <property type="entry name" value="Sensory domain-like"/>
    <property type="match status" value="1"/>
</dbReference>
<dbReference type="GO" id="GO:0000155">
    <property type="term" value="F:phosphorelay sensor kinase activity"/>
    <property type="evidence" value="ECO:0007669"/>
    <property type="project" value="InterPro"/>
</dbReference>
<dbReference type="OrthoDB" id="9772835at2"/>
<reference evidence="6 7" key="1">
    <citation type="submission" date="2017-10" db="EMBL/GenBank/DDBJ databases">
        <title>Genomics of the genus Arcobacter.</title>
        <authorList>
            <person name="Perez-Cataluna A."/>
            <person name="Figueras M.J."/>
        </authorList>
    </citation>
    <scope>NUCLEOTIDE SEQUENCE [LARGE SCALE GENOMIC DNA]</scope>
    <source>
        <strain evidence="6 7">CECT 8987</strain>
    </source>
</reference>
<evidence type="ECO:0000256" key="3">
    <source>
        <dbReference type="SAM" id="Coils"/>
    </source>
</evidence>
<dbReference type="InterPro" id="IPR005467">
    <property type="entry name" value="His_kinase_dom"/>
</dbReference>
<evidence type="ECO:0000256" key="4">
    <source>
        <dbReference type="SAM" id="Phobius"/>
    </source>
</evidence>
<dbReference type="SUPFAM" id="SSF55874">
    <property type="entry name" value="ATPase domain of HSP90 chaperone/DNA topoisomerase II/histidine kinase"/>
    <property type="match status" value="1"/>
</dbReference>
<dbReference type="EC" id="2.7.13.3" evidence="2"/>
<dbReference type="InterPro" id="IPR029150">
    <property type="entry name" value="dCache_3"/>
</dbReference>
<gene>
    <name evidence="6" type="ORF">CRV04_01185</name>
</gene>
<evidence type="ECO:0000313" key="7">
    <source>
        <dbReference type="Proteomes" id="UP000290657"/>
    </source>
</evidence>
<keyword evidence="4" id="KW-0812">Transmembrane</keyword>
<organism evidence="6 7">
    <name type="scientific">Candidatus Marinarcus aquaticus</name>
    <dbReference type="NCBI Taxonomy" id="2044504"/>
    <lineage>
        <taxon>Bacteria</taxon>
        <taxon>Pseudomonadati</taxon>
        <taxon>Campylobacterota</taxon>
        <taxon>Epsilonproteobacteria</taxon>
        <taxon>Campylobacterales</taxon>
        <taxon>Arcobacteraceae</taxon>
        <taxon>Candidatus Marinarcus</taxon>
    </lineage>
</organism>